<sequence length="177" mass="18913">MRLAYLSVALLALLGGCSSGPAAPTLESGTMLVRPMGNWTYGATPRYALAEQYQFAGELAEGWLEPMQQAVSRELNGKGWQSAPLDEADLWVAIGVAGGKDMSDGEIFARLGMTPGVYASANQRKGSLAIVLLDRKTQKAVWSSIIQLTSDVSIADSQRQALSQQLAAELLNRVPTN</sequence>
<proteinExistence type="predicted"/>
<dbReference type="PROSITE" id="PS51257">
    <property type="entry name" value="PROKAR_LIPOPROTEIN"/>
    <property type="match status" value="1"/>
</dbReference>
<evidence type="ECO:0000313" key="4">
    <source>
        <dbReference type="EMBL" id="VXA81655.1"/>
    </source>
</evidence>
<dbReference type="Pfam" id="PF13590">
    <property type="entry name" value="DUF4136"/>
    <property type="match status" value="1"/>
</dbReference>
<evidence type="ECO:0000259" key="2">
    <source>
        <dbReference type="Pfam" id="PF13590"/>
    </source>
</evidence>
<dbReference type="RefSeq" id="WP_005335300.1">
    <property type="nucleotide sequence ID" value="NZ_AP022281.1"/>
</dbReference>
<evidence type="ECO:0000313" key="3">
    <source>
        <dbReference type="EMBL" id="MCR4450429.1"/>
    </source>
</evidence>
<reference evidence="3" key="2">
    <citation type="submission" date="2022-08" db="EMBL/GenBank/DDBJ databases">
        <title>A global survey of hypervirulent Aeromonas hydrophila identified this emerging pathogen in farmed fish in the lower Mekong River basin.</title>
        <authorList>
            <person name="Xu T."/>
            <person name="Rasmussen-Ivey C.R."/>
            <person name="Moen F.S."/>
            <person name="Fernandez Bravo A."/>
            <person name="Lamy B."/>
            <person name="Beaz-Hidalgo R."/>
            <person name="Khan C.D."/>
            <person name="Castro Escarpulli G."/>
            <person name="Yasin I.S.M."/>
            <person name="Figueras M.J."/>
            <person name="Azzam Sayuti M."/>
            <person name="Karim M.M."/>
            <person name="Alam K.M."/>
            <person name="Le T.T.T."/>
            <person name="Thao N.H.P."/>
            <person name="Addo S."/>
            <person name="Duodu S."/>
            <person name="Ali S."/>
            <person name="Mey S."/>
            <person name="Somony T."/>
            <person name="Liles M.R."/>
        </authorList>
    </citation>
    <scope>NUCLEOTIDE SEQUENCE</scope>
    <source>
        <strain evidence="3">0.14</strain>
    </source>
</reference>
<organism evidence="4 5">
    <name type="scientific">Aeromonas veronii</name>
    <dbReference type="NCBI Taxonomy" id="654"/>
    <lineage>
        <taxon>Bacteria</taxon>
        <taxon>Pseudomonadati</taxon>
        <taxon>Pseudomonadota</taxon>
        <taxon>Gammaproteobacteria</taxon>
        <taxon>Aeromonadales</taxon>
        <taxon>Aeromonadaceae</taxon>
        <taxon>Aeromonas</taxon>
    </lineage>
</organism>
<dbReference type="InterPro" id="IPR025411">
    <property type="entry name" value="DUF4136"/>
</dbReference>
<gene>
    <name evidence="4" type="ORF">AERO8C_120152</name>
    <name evidence="3" type="ORF">NS965_18765</name>
</gene>
<dbReference type="OMA" id="RTQQAVW"/>
<dbReference type="Proteomes" id="UP001204061">
    <property type="component" value="Unassembled WGS sequence"/>
</dbReference>
<dbReference type="EMBL" id="CABWLC010000004">
    <property type="protein sequence ID" value="VXA81655.1"/>
    <property type="molecule type" value="Genomic_DNA"/>
</dbReference>
<evidence type="ECO:0000256" key="1">
    <source>
        <dbReference type="SAM" id="SignalP"/>
    </source>
</evidence>
<accession>A0A318DC06</accession>
<accession>A0A142E174</accession>
<evidence type="ECO:0000313" key="5">
    <source>
        <dbReference type="Proteomes" id="UP000439123"/>
    </source>
</evidence>
<dbReference type="EMBL" id="JANLFC010000065">
    <property type="protein sequence ID" value="MCR4450429.1"/>
    <property type="molecule type" value="Genomic_DNA"/>
</dbReference>
<keyword evidence="1" id="KW-0732">Signal</keyword>
<protein>
    <submittedName>
        <fullName evidence="3">DUF4136 domain-containing protein</fullName>
    </submittedName>
</protein>
<feature type="signal peptide" evidence="1">
    <location>
        <begin position="1"/>
        <end position="22"/>
    </location>
</feature>
<accession>A0A653KQK6</accession>
<feature type="domain" description="DUF4136" evidence="2">
    <location>
        <begin position="66"/>
        <end position="174"/>
    </location>
</feature>
<dbReference type="KEGG" id="avo:AMS64_05690"/>
<reference evidence="4 5" key="1">
    <citation type="submission" date="2019-10" db="EMBL/GenBank/DDBJ databases">
        <authorList>
            <person name="Karimi E."/>
        </authorList>
    </citation>
    <scope>NUCLEOTIDE SEQUENCE [LARGE SCALE GENOMIC DNA]</scope>
    <source>
        <strain evidence="4">Aeromonas sp. 8C</strain>
    </source>
</reference>
<dbReference type="AlphaFoldDB" id="A0A142E174"/>
<name>A0A142E174_AERVE</name>
<dbReference type="Proteomes" id="UP000439123">
    <property type="component" value="Unassembled WGS sequence"/>
</dbReference>
<feature type="chain" id="PRO_5015050627" evidence="1">
    <location>
        <begin position="23"/>
        <end position="177"/>
    </location>
</feature>